<dbReference type="AlphaFoldDB" id="A0A937DM97"/>
<proteinExistence type="predicted"/>
<dbReference type="PROSITE" id="PS00352">
    <property type="entry name" value="CSD_1"/>
    <property type="match status" value="1"/>
</dbReference>
<dbReference type="GO" id="GO:0003676">
    <property type="term" value="F:nucleic acid binding"/>
    <property type="evidence" value="ECO:0007669"/>
    <property type="project" value="InterPro"/>
</dbReference>
<comment type="caution">
    <text evidence="3">The sequence shown here is derived from an EMBL/GenBank/DDBJ whole genome shotgun (WGS) entry which is preliminary data.</text>
</comment>
<evidence type="ECO:0000259" key="2">
    <source>
        <dbReference type="SMART" id="SM00357"/>
    </source>
</evidence>
<name>A0A937DM97_9HYPH</name>
<protein>
    <submittedName>
        <fullName evidence="3">Cold shock domain-containing protein</fullName>
    </submittedName>
</protein>
<comment type="subcellular location">
    <subcellularLocation>
        <location evidence="1">Cytoplasm</location>
    </subcellularLocation>
</comment>
<dbReference type="CDD" id="cd04458">
    <property type="entry name" value="CSP_CDS"/>
    <property type="match status" value="1"/>
</dbReference>
<dbReference type="SMART" id="SM00357">
    <property type="entry name" value="CSP"/>
    <property type="match status" value="2"/>
</dbReference>
<accession>A0A937DM97</accession>
<dbReference type="EMBL" id="SEOL01000009">
    <property type="protein sequence ID" value="MBL0849297.1"/>
    <property type="molecule type" value="Genomic_DNA"/>
</dbReference>
<dbReference type="SUPFAM" id="SSF50249">
    <property type="entry name" value="Nucleic acid-binding proteins"/>
    <property type="match status" value="2"/>
</dbReference>
<dbReference type="InterPro" id="IPR019844">
    <property type="entry name" value="CSD_CS"/>
</dbReference>
<evidence type="ECO:0000313" key="3">
    <source>
        <dbReference type="EMBL" id="MBL0849297.1"/>
    </source>
</evidence>
<dbReference type="InterPro" id="IPR011129">
    <property type="entry name" value="CSD"/>
</dbReference>
<evidence type="ECO:0000313" key="4">
    <source>
        <dbReference type="Proteomes" id="UP000736856"/>
    </source>
</evidence>
<dbReference type="Gene3D" id="2.40.50.140">
    <property type="entry name" value="Nucleic acid-binding proteins"/>
    <property type="match status" value="2"/>
</dbReference>
<dbReference type="InterPro" id="IPR002059">
    <property type="entry name" value="CSP_DNA-bd"/>
</dbReference>
<evidence type="ECO:0000256" key="1">
    <source>
        <dbReference type="RuleBase" id="RU000408"/>
    </source>
</evidence>
<sequence>MSSLSKYCSNAEDVPDVVSNVTEVSGTVKWFSIIKGIGFFFPDDCNKNMGDVLFHITCLRKDGHHVVFPGARISAMVQKRERGYQACKILFIEKSMPKDHVLLLDRKNDQSEIVLGKDVRPAIVKWFDRVKKFGFLTVEGITEDVFIHVKILHRYAFSGIYPKQMVFVQLQKGEKGFVVVAIYPDTDVS</sequence>
<dbReference type="GO" id="GO:0005829">
    <property type="term" value="C:cytosol"/>
    <property type="evidence" value="ECO:0007669"/>
    <property type="project" value="UniProtKB-ARBA"/>
</dbReference>
<organism evidence="3 4">
    <name type="scientific">Candidatus Liberibacter ctenarytainae</name>
    <dbReference type="NCBI Taxonomy" id="2020335"/>
    <lineage>
        <taxon>Bacteria</taxon>
        <taxon>Pseudomonadati</taxon>
        <taxon>Pseudomonadota</taxon>
        <taxon>Alphaproteobacteria</taxon>
        <taxon>Hyphomicrobiales</taxon>
        <taxon>Rhizobiaceae</taxon>
        <taxon>Liberibacter</taxon>
    </lineage>
</organism>
<gene>
    <name evidence="3" type="ORF">EU981_04410</name>
</gene>
<feature type="domain" description="Cold-shock" evidence="2">
    <location>
        <begin position="121"/>
        <end position="182"/>
    </location>
</feature>
<dbReference type="InterPro" id="IPR050181">
    <property type="entry name" value="Cold_shock_domain"/>
</dbReference>
<dbReference type="Pfam" id="PF00313">
    <property type="entry name" value="CSD"/>
    <property type="match status" value="2"/>
</dbReference>
<dbReference type="PANTHER" id="PTHR11544">
    <property type="entry name" value="COLD SHOCK DOMAIN CONTAINING PROTEINS"/>
    <property type="match status" value="1"/>
</dbReference>
<dbReference type="InterPro" id="IPR012340">
    <property type="entry name" value="NA-bd_OB-fold"/>
</dbReference>
<reference evidence="3" key="1">
    <citation type="submission" date="2019-02" db="EMBL/GenBank/DDBJ databases">
        <title>A novel Candidatus Liberibacter species associated with the New Zealand native fuchsia psyllid, Ctenarytaina fuchsiae.</title>
        <authorList>
            <person name="Thompson S.M."/>
            <person name="Jorgensen N."/>
            <person name="David C."/>
            <person name="Bulman S.R."/>
            <person name="Smith G.R."/>
        </authorList>
    </citation>
    <scope>NUCLEOTIDE SEQUENCE</scope>
    <source>
        <strain evidence="3">Oxford</strain>
    </source>
</reference>
<dbReference type="Proteomes" id="UP000736856">
    <property type="component" value="Unassembled WGS sequence"/>
</dbReference>
<feature type="domain" description="Cold-shock" evidence="2">
    <location>
        <begin position="25"/>
        <end position="92"/>
    </location>
</feature>